<name>A0ABQ3R7C6_STRRR</name>
<organism evidence="2 3">
    <name type="scientific">Streptomyces rubradiris</name>
    <name type="common">Streptomyces achromogenes subsp. rubradiris</name>
    <dbReference type="NCBI Taxonomy" id="285531"/>
    <lineage>
        <taxon>Bacteria</taxon>
        <taxon>Bacillati</taxon>
        <taxon>Actinomycetota</taxon>
        <taxon>Actinomycetes</taxon>
        <taxon>Kitasatosporales</taxon>
        <taxon>Streptomycetaceae</taxon>
        <taxon>Streptomyces</taxon>
    </lineage>
</organism>
<feature type="region of interest" description="Disordered" evidence="1">
    <location>
        <begin position="1"/>
        <end position="75"/>
    </location>
</feature>
<dbReference type="RefSeq" id="WP_203854917.1">
    <property type="nucleotide sequence ID" value="NZ_BNEA01000001.1"/>
</dbReference>
<comment type="caution">
    <text evidence="2">The sequence shown here is derived from an EMBL/GenBank/DDBJ whole genome shotgun (WGS) entry which is preliminary data.</text>
</comment>
<reference evidence="3" key="1">
    <citation type="submission" date="2023-07" db="EMBL/GenBank/DDBJ databases">
        <title>Whole genome shotgun sequence of Streptomyces achromogenes subsp. rubradiris NBRC 14000.</title>
        <authorList>
            <person name="Komaki H."/>
            <person name="Tamura T."/>
        </authorList>
    </citation>
    <scope>NUCLEOTIDE SEQUENCE [LARGE SCALE GENOMIC DNA]</scope>
    <source>
        <strain evidence="3">NBRC 14000</strain>
    </source>
</reference>
<feature type="compositionally biased region" description="Polar residues" evidence="1">
    <location>
        <begin position="1"/>
        <end position="12"/>
    </location>
</feature>
<evidence type="ECO:0000256" key="1">
    <source>
        <dbReference type="SAM" id="MobiDB-lite"/>
    </source>
</evidence>
<gene>
    <name evidence="2" type="ORF">Srubr_15800</name>
</gene>
<accession>A0ABQ3R7C6</accession>
<sequence length="75" mass="7394">MTPTAQQSSTPAPSALAGTRTGAPAAATRRTPRSRSAGELPARTPTGTAHGTAVRGAGRARERASTAPGGRPCSV</sequence>
<evidence type="ECO:0000313" key="3">
    <source>
        <dbReference type="Proteomes" id="UP000646738"/>
    </source>
</evidence>
<feature type="compositionally biased region" description="Low complexity" evidence="1">
    <location>
        <begin position="17"/>
        <end position="37"/>
    </location>
</feature>
<keyword evidence="3" id="KW-1185">Reference proteome</keyword>
<dbReference type="EMBL" id="BNEA01000001">
    <property type="protein sequence ID" value="GHI51734.1"/>
    <property type="molecule type" value="Genomic_DNA"/>
</dbReference>
<evidence type="ECO:0000313" key="2">
    <source>
        <dbReference type="EMBL" id="GHI51734.1"/>
    </source>
</evidence>
<feature type="compositionally biased region" description="Low complexity" evidence="1">
    <location>
        <begin position="46"/>
        <end position="57"/>
    </location>
</feature>
<dbReference type="Proteomes" id="UP000646738">
    <property type="component" value="Unassembled WGS sequence"/>
</dbReference>
<protein>
    <submittedName>
        <fullName evidence="2">Uncharacterized protein</fullName>
    </submittedName>
</protein>
<proteinExistence type="predicted"/>